<proteinExistence type="inferred from homology"/>
<sequence length="205" mass="24072">MVERYKCNKCGTVNEFPRYGNAMTLLKFRKGRCGEWANCFTLILKSLGLKVRYLWNLEDHVWCEYYSKNLKRFIHLDPCENAFDNPLLYNHGWGKKMSYVFAISDHYIQDVSDRYVDSKSDKKLPRNRISELDLNKFLAIVNLTNFLRIKDTNDYLETVSEFLNDYNQRKGITKLAHSKTPLSTEMLPRQSGSADWTKSRGEDGK</sequence>
<dbReference type="PANTHER" id="PTHR12143">
    <property type="entry name" value="PEPTIDE N-GLYCANASE PNGASE -RELATED"/>
    <property type="match status" value="1"/>
</dbReference>
<evidence type="ECO:0000256" key="5">
    <source>
        <dbReference type="SAM" id="MobiDB-lite"/>
    </source>
</evidence>
<dbReference type="InterPro" id="IPR018325">
    <property type="entry name" value="Rad4/PNGase_transGLS-fold"/>
</dbReference>
<dbReference type="OrthoDB" id="409136at2759"/>
<keyword evidence="8" id="KW-1185">Reference proteome</keyword>
<keyword evidence="3" id="KW-0862">Zinc</keyword>
<comment type="caution">
    <text evidence="7">The sequence shown here is derived from an EMBL/GenBank/DDBJ whole genome shotgun (WGS) entry which is preliminary data.</text>
</comment>
<dbReference type="GO" id="GO:0000224">
    <property type="term" value="F:peptide-N4-(N-acetyl-beta-glucosaminyl)asparagine amidase activity"/>
    <property type="evidence" value="ECO:0007669"/>
    <property type="project" value="TreeGrafter"/>
</dbReference>
<comment type="similarity">
    <text evidence="1">Belongs to the transglutaminase-like superfamily. PNGase family.</text>
</comment>
<dbReference type="GO" id="GO:0006516">
    <property type="term" value="P:glycoprotein catabolic process"/>
    <property type="evidence" value="ECO:0007669"/>
    <property type="project" value="TreeGrafter"/>
</dbReference>
<dbReference type="SUPFAM" id="SSF54001">
    <property type="entry name" value="Cysteine proteinases"/>
    <property type="match status" value="1"/>
</dbReference>
<dbReference type="GO" id="GO:0046872">
    <property type="term" value="F:metal ion binding"/>
    <property type="evidence" value="ECO:0007669"/>
    <property type="project" value="UniProtKB-KW"/>
</dbReference>
<accession>A0A9W6YSF8</accession>
<evidence type="ECO:0000313" key="8">
    <source>
        <dbReference type="Proteomes" id="UP001165063"/>
    </source>
</evidence>
<dbReference type="InterPro" id="IPR002931">
    <property type="entry name" value="Transglutaminase-like"/>
</dbReference>
<evidence type="ECO:0000259" key="6">
    <source>
        <dbReference type="SMART" id="SM00460"/>
    </source>
</evidence>
<dbReference type="PANTHER" id="PTHR12143:SF19">
    <property type="entry name" value="PEPTIDE-N(4)-(N-ACETYL-BETA-GLUCOSAMINYL)ASPARAGINE AMIDASE"/>
    <property type="match status" value="1"/>
</dbReference>
<dbReference type="GO" id="GO:0005634">
    <property type="term" value="C:nucleus"/>
    <property type="evidence" value="ECO:0007669"/>
    <property type="project" value="TreeGrafter"/>
</dbReference>
<dbReference type="InterPro" id="IPR038765">
    <property type="entry name" value="Papain-like_cys_pep_sf"/>
</dbReference>
<feature type="domain" description="Transglutaminase-like" evidence="6">
    <location>
        <begin position="25"/>
        <end position="80"/>
    </location>
</feature>
<dbReference type="GO" id="GO:0005829">
    <property type="term" value="C:cytosol"/>
    <property type="evidence" value="ECO:0007669"/>
    <property type="project" value="TreeGrafter"/>
</dbReference>
<dbReference type="Gene3D" id="3.10.620.30">
    <property type="match status" value="1"/>
</dbReference>
<name>A0A9W6YSF8_AMBMO</name>
<dbReference type="Proteomes" id="UP001165063">
    <property type="component" value="Unassembled WGS sequence"/>
</dbReference>
<evidence type="ECO:0000256" key="1">
    <source>
        <dbReference type="ARBA" id="ARBA00009390"/>
    </source>
</evidence>
<dbReference type="EMBL" id="BSXU01001479">
    <property type="protein sequence ID" value="GMG27882.1"/>
    <property type="molecule type" value="Genomic_DNA"/>
</dbReference>
<dbReference type="Pfam" id="PF03835">
    <property type="entry name" value="Rad4"/>
    <property type="match status" value="1"/>
</dbReference>
<evidence type="ECO:0000256" key="2">
    <source>
        <dbReference type="ARBA" id="ARBA00022723"/>
    </source>
</evidence>
<gene>
    <name evidence="7" type="ORF">Amon01_000349800</name>
</gene>
<evidence type="ECO:0000256" key="4">
    <source>
        <dbReference type="ARBA" id="ARBA00032858"/>
    </source>
</evidence>
<protein>
    <recommendedName>
        <fullName evidence="4">Peptide:N-glycanase 1</fullName>
    </recommendedName>
</protein>
<evidence type="ECO:0000256" key="3">
    <source>
        <dbReference type="ARBA" id="ARBA00022833"/>
    </source>
</evidence>
<feature type="region of interest" description="Disordered" evidence="5">
    <location>
        <begin position="183"/>
        <end position="205"/>
    </location>
</feature>
<reference evidence="7" key="1">
    <citation type="submission" date="2023-04" db="EMBL/GenBank/DDBJ databases">
        <title>Ambrosiozyma monospora NBRC 1965.</title>
        <authorList>
            <person name="Ichikawa N."/>
            <person name="Sato H."/>
            <person name="Tonouchi N."/>
        </authorList>
    </citation>
    <scope>NUCLEOTIDE SEQUENCE</scope>
    <source>
        <strain evidence="7">NBRC 1965</strain>
    </source>
</reference>
<dbReference type="InterPro" id="IPR050883">
    <property type="entry name" value="PNGase"/>
</dbReference>
<keyword evidence="2" id="KW-0479">Metal-binding</keyword>
<dbReference type="AlphaFoldDB" id="A0A9W6YSF8"/>
<evidence type="ECO:0000313" key="7">
    <source>
        <dbReference type="EMBL" id="GMG27882.1"/>
    </source>
</evidence>
<dbReference type="SMART" id="SM00460">
    <property type="entry name" value="TGc"/>
    <property type="match status" value="1"/>
</dbReference>
<organism evidence="7 8">
    <name type="scientific">Ambrosiozyma monospora</name>
    <name type="common">Yeast</name>
    <name type="synonym">Endomycopsis monosporus</name>
    <dbReference type="NCBI Taxonomy" id="43982"/>
    <lineage>
        <taxon>Eukaryota</taxon>
        <taxon>Fungi</taxon>
        <taxon>Dikarya</taxon>
        <taxon>Ascomycota</taxon>
        <taxon>Saccharomycotina</taxon>
        <taxon>Pichiomycetes</taxon>
        <taxon>Pichiales</taxon>
        <taxon>Pichiaceae</taxon>
        <taxon>Ambrosiozyma</taxon>
    </lineage>
</organism>